<name>A0ABT3B4N9_9CYAN</name>
<proteinExistence type="predicted"/>
<protein>
    <submittedName>
        <fullName evidence="1">Uncharacterized protein</fullName>
    </submittedName>
</protein>
<dbReference type="RefSeq" id="WP_263747998.1">
    <property type="nucleotide sequence ID" value="NZ_JAOWRF010000323.1"/>
</dbReference>
<keyword evidence="2" id="KW-1185">Reference proteome</keyword>
<evidence type="ECO:0000313" key="1">
    <source>
        <dbReference type="EMBL" id="MCV3216344.1"/>
    </source>
</evidence>
<accession>A0ABT3B4N9</accession>
<gene>
    <name evidence="1" type="ORF">OGM63_23000</name>
</gene>
<evidence type="ECO:0000313" key="2">
    <source>
        <dbReference type="Proteomes" id="UP001526143"/>
    </source>
</evidence>
<organism evidence="1 2">
    <name type="scientific">Plectonema radiosum NIES-515</name>
    <dbReference type="NCBI Taxonomy" id="2986073"/>
    <lineage>
        <taxon>Bacteria</taxon>
        <taxon>Bacillati</taxon>
        <taxon>Cyanobacteriota</taxon>
        <taxon>Cyanophyceae</taxon>
        <taxon>Oscillatoriophycideae</taxon>
        <taxon>Oscillatoriales</taxon>
        <taxon>Microcoleaceae</taxon>
        <taxon>Plectonema</taxon>
    </lineage>
</organism>
<dbReference type="Proteomes" id="UP001526143">
    <property type="component" value="Unassembled WGS sequence"/>
</dbReference>
<dbReference type="EMBL" id="JAOWRF010000323">
    <property type="protein sequence ID" value="MCV3216344.1"/>
    <property type="molecule type" value="Genomic_DNA"/>
</dbReference>
<sequence>MLRLYGKCYVSTVNATSLRQLRLYGKCYVSTVNATSLRQLRLYGKCYVSTVNATSFLEMSNNFVNLLNATVPKQNLRVIDYLTLVAPVLKLLSSLLHVMRANPTTNQERRDF</sequence>
<reference evidence="1 2" key="1">
    <citation type="submission" date="2022-10" db="EMBL/GenBank/DDBJ databases">
        <title>Identification of biosynthetic pathway for the production of the potent trypsin inhibitor radiosumin.</title>
        <authorList>
            <person name="Fewer D.P."/>
            <person name="Delbaje E."/>
            <person name="Ouyang X."/>
            <person name="Agostino P.D."/>
            <person name="Wahlsten M."/>
            <person name="Jokela J."/>
            <person name="Permi P."/>
            <person name="Haapaniemi E."/>
            <person name="Koistinen H."/>
        </authorList>
    </citation>
    <scope>NUCLEOTIDE SEQUENCE [LARGE SCALE GENOMIC DNA]</scope>
    <source>
        <strain evidence="1 2">NIES-515</strain>
    </source>
</reference>
<comment type="caution">
    <text evidence="1">The sequence shown here is derived from an EMBL/GenBank/DDBJ whole genome shotgun (WGS) entry which is preliminary data.</text>
</comment>